<feature type="compositionally biased region" description="Basic and acidic residues" evidence="5">
    <location>
        <begin position="567"/>
        <end position="580"/>
    </location>
</feature>
<dbReference type="AlphaFoldDB" id="A0A653DJJ8"/>
<dbReference type="EC" id="3.2.1.143" evidence="2"/>
<dbReference type="InterPro" id="IPR046372">
    <property type="entry name" value="PARG_cat_C"/>
</dbReference>
<evidence type="ECO:0000313" key="8">
    <source>
        <dbReference type="EMBL" id="VEN59528.1"/>
    </source>
</evidence>
<dbReference type="Pfam" id="PF20811">
    <property type="entry name" value="PARG_cat_N"/>
    <property type="match status" value="1"/>
</dbReference>
<evidence type="ECO:0000256" key="3">
    <source>
        <dbReference type="ARBA" id="ARBA00022801"/>
    </source>
</evidence>
<dbReference type="PANTHER" id="PTHR12837:SF15">
    <property type="entry name" value="POLY(ADP-RIBOSE) GLYCOHYDROLASE"/>
    <property type="match status" value="1"/>
</dbReference>
<evidence type="ECO:0000256" key="4">
    <source>
        <dbReference type="PIRSR" id="PIRSR607724-1"/>
    </source>
</evidence>
<feature type="active site" evidence="4">
    <location>
        <position position="301"/>
    </location>
</feature>
<evidence type="ECO:0000256" key="2">
    <source>
        <dbReference type="ARBA" id="ARBA00012255"/>
    </source>
</evidence>
<feature type="domain" description="PARG helical" evidence="7">
    <location>
        <begin position="141"/>
        <end position="259"/>
    </location>
</feature>
<feature type="active site" evidence="4">
    <location>
        <position position="320"/>
    </location>
</feature>
<dbReference type="Pfam" id="PF05028">
    <property type="entry name" value="PARG_cat_C"/>
    <property type="match status" value="1"/>
</dbReference>
<dbReference type="PANTHER" id="PTHR12837">
    <property type="entry name" value="POLY ADP-RIBOSE GLYCOHYDROLASE"/>
    <property type="match status" value="1"/>
</dbReference>
<evidence type="ECO:0000256" key="5">
    <source>
        <dbReference type="SAM" id="MobiDB-lite"/>
    </source>
</evidence>
<feature type="compositionally biased region" description="Polar residues" evidence="5">
    <location>
        <begin position="538"/>
        <end position="566"/>
    </location>
</feature>
<dbReference type="GO" id="GO:0005975">
    <property type="term" value="P:carbohydrate metabolic process"/>
    <property type="evidence" value="ECO:0007669"/>
    <property type="project" value="InterPro"/>
</dbReference>
<reference evidence="8 9" key="1">
    <citation type="submission" date="2019-01" db="EMBL/GenBank/DDBJ databases">
        <authorList>
            <person name="Sayadi A."/>
        </authorList>
    </citation>
    <scope>NUCLEOTIDE SEQUENCE [LARGE SCALE GENOMIC DNA]</scope>
</reference>
<name>A0A653DJJ8_CALMS</name>
<proteinExistence type="inferred from homology"/>
<organism evidence="8 9">
    <name type="scientific">Callosobruchus maculatus</name>
    <name type="common">Southern cowpea weevil</name>
    <name type="synonym">Pulse bruchid</name>
    <dbReference type="NCBI Taxonomy" id="64391"/>
    <lineage>
        <taxon>Eukaryota</taxon>
        <taxon>Metazoa</taxon>
        <taxon>Ecdysozoa</taxon>
        <taxon>Arthropoda</taxon>
        <taxon>Hexapoda</taxon>
        <taxon>Insecta</taxon>
        <taxon>Pterygota</taxon>
        <taxon>Neoptera</taxon>
        <taxon>Endopterygota</taxon>
        <taxon>Coleoptera</taxon>
        <taxon>Polyphaga</taxon>
        <taxon>Cucujiformia</taxon>
        <taxon>Chrysomeloidea</taxon>
        <taxon>Chrysomelidae</taxon>
        <taxon>Bruchinae</taxon>
        <taxon>Bruchini</taxon>
        <taxon>Callosobruchus</taxon>
    </lineage>
</organism>
<gene>
    <name evidence="8" type="ORF">CALMAC_LOCUS17508</name>
</gene>
<feature type="domain" description="PARG catalytic Macro" evidence="6">
    <location>
        <begin position="280"/>
        <end position="470"/>
    </location>
</feature>
<keyword evidence="9" id="KW-1185">Reference proteome</keyword>
<evidence type="ECO:0000313" key="9">
    <source>
        <dbReference type="Proteomes" id="UP000410492"/>
    </source>
</evidence>
<sequence length="736" mass="83638">MEVDRETDDTDNSEKTWLGTSLNELYEGKGPWSFSISPVNASKYHTVLYELPATLKEPPKPHISQQQQSDDSDYVQMPHSEKNLFSTKENGQAIINLRWHIITKSLLKPIKNSNDLEAAINSYNSALPKFTALHYFFQQVLDQQETETFFQDLLPKMINLALQLPDLLPQSFPLLKSNHNRSVSLSQLQAACLLANAFLCTFPWKKGVSTCPGINFMRLFAASQRPKRKDAVMEKLKCLLHYFRRVTATCPVGVLTFERRFIHRSAMPRWDMLTNIIGRTRIHINSAGTIEDDGIGFLQVDFAHKLVGGGVLEYGCVQEEIRFVICPELIVSRMFVETLGDQEAVIVIGPERFSKYSGYGQEFKWVEDFVDETPYDEYGRRRTSVCMIDAVHFKKTKDQFYPSAMLRELNKAYVGFSSNMKGKLSPVATGNWGCGVYRGLSTLKSLLQLIACNAAERDMVYYTFGNKKLRDDLHNMYLFISRNNITITELWRILCKFSSSNVSEQKLYSFIQQAYFDSKKQPDLKKYFGDSNQEKEPSTSTKDSSGKAQPSSSTSNTNIHCSTTNFRDTKDFFSPYKEKAPPLSTSNSDTHKSDVYTEDGDLNEEPQMDCDFEKDVIEGTPPGPMTEFKFKKKTKIKTKLTEEEIIQNLPKTDIVGLMDDLEGVSKPSNEKSEPDSLLTHIDKIPRKTKLLKVDDQKLASAVGADEGMDVDFIETSTSKAPKRKISDYFSVKSKNN</sequence>
<dbReference type="GO" id="GO:0009225">
    <property type="term" value="P:nucleotide-sugar metabolic process"/>
    <property type="evidence" value="ECO:0007669"/>
    <property type="project" value="TreeGrafter"/>
</dbReference>
<dbReference type="OrthoDB" id="1937899at2759"/>
<evidence type="ECO:0000259" key="7">
    <source>
        <dbReference type="Pfam" id="PF20811"/>
    </source>
</evidence>
<evidence type="ECO:0000256" key="1">
    <source>
        <dbReference type="ARBA" id="ARBA00009545"/>
    </source>
</evidence>
<dbReference type="GO" id="GO:0004649">
    <property type="term" value="F:poly(ADP-ribose) glycohydrolase activity"/>
    <property type="evidence" value="ECO:0007669"/>
    <property type="project" value="UniProtKB-EC"/>
</dbReference>
<accession>A0A653DJJ8</accession>
<feature type="compositionally biased region" description="Basic and acidic residues" evidence="5">
    <location>
        <begin position="526"/>
        <end position="537"/>
    </location>
</feature>
<dbReference type="EMBL" id="CAACVG010012056">
    <property type="protein sequence ID" value="VEN59528.1"/>
    <property type="molecule type" value="Genomic_DNA"/>
</dbReference>
<feature type="active site" evidence="4">
    <location>
        <position position="319"/>
    </location>
</feature>
<evidence type="ECO:0000259" key="6">
    <source>
        <dbReference type="Pfam" id="PF05028"/>
    </source>
</evidence>
<feature type="region of interest" description="Disordered" evidence="5">
    <location>
        <begin position="526"/>
        <end position="593"/>
    </location>
</feature>
<dbReference type="GO" id="GO:0006282">
    <property type="term" value="P:regulation of DNA repair"/>
    <property type="evidence" value="ECO:0007669"/>
    <property type="project" value="InterPro"/>
</dbReference>
<dbReference type="InterPro" id="IPR007724">
    <property type="entry name" value="Poly_GlycHdrlase"/>
</dbReference>
<keyword evidence="3" id="KW-0378">Hydrolase</keyword>
<dbReference type="InterPro" id="IPR048362">
    <property type="entry name" value="PARG_helical"/>
</dbReference>
<comment type="similarity">
    <text evidence="1">Belongs to the poly(ADP-ribose) glycohydrolase family.</text>
</comment>
<dbReference type="GO" id="GO:1990966">
    <property type="term" value="P:ATP generation from poly-ADP-D-ribose"/>
    <property type="evidence" value="ECO:0007669"/>
    <property type="project" value="TreeGrafter"/>
</dbReference>
<dbReference type="GO" id="GO:0005737">
    <property type="term" value="C:cytoplasm"/>
    <property type="evidence" value="ECO:0007669"/>
    <property type="project" value="TreeGrafter"/>
</dbReference>
<protein>
    <recommendedName>
        <fullName evidence="2">poly(ADP-ribose) glycohydrolase</fullName>
        <ecNumber evidence="2">3.2.1.143</ecNumber>
    </recommendedName>
</protein>
<dbReference type="Proteomes" id="UP000410492">
    <property type="component" value="Unassembled WGS sequence"/>
</dbReference>
<dbReference type="GO" id="GO:0005634">
    <property type="term" value="C:nucleus"/>
    <property type="evidence" value="ECO:0007669"/>
    <property type="project" value="TreeGrafter"/>
</dbReference>